<name>A0AAE1YEB4_9LAMI</name>
<evidence type="ECO:0000313" key="2">
    <source>
        <dbReference type="EMBL" id="KAK4428513.1"/>
    </source>
</evidence>
<protein>
    <submittedName>
        <fullName evidence="2">Uncharacterized protein</fullName>
    </submittedName>
</protein>
<keyword evidence="3" id="KW-1185">Reference proteome</keyword>
<gene>
    <name evidence="2" type="ORF">Salat_1151000</name>
</gene>
<organism evidence="2 3">
    <name type="scientific">Sesamum alatum</name>
    <dbReference type="NCBI Taxonomy" id="300844"/>
    <lineage>
        <taxon>Eukaryota</taxon>
        <taxon>Viridiplantae</taxon>
        <taxon>Streptophyta</taxon>
        <taxon>Embryophyta</taxon>
        <taxon>Tracheophyta</taxon>
        <taxon>Spermatophyta</taxon>
        <taxon>Magnoliopsida</taxon>
        <taxon>eudicotyledons</taxon>
        <taxon>Gunneridae</taxon>
        <taxon>Pentapetalae</taxon>
        <taxon>asterids</taxon>
        <taxon>lamiids</taxon>
        <taxon>Lamiales</taxon>
        <taxon>Pedaliaceae</taxon>
        <taxon>Sesamum</taxon>
    </lineage>
</organism>
<keyword evidence="1" id="KW-0175">Coiled coil</keyword>
<reference evidence="2" key="2">
    <citation type="journal article" date="2024" name="Plant">
        <title>Genomic evolution and insights into agronomic trait innovations of Sesamum species.</title>
        <authorList>
            <person name="Miao H."/>
            <person name="Wang L."/>
            <person name="Qu L."/>
            <person name="Liu H."/>
            <person name="Sun Y."/>
            <person name="Le M."/>
            <person name="Wang Q."/>
            <person name="Wei S."/>
            <person name="Zheng Y."/>
            <person name="Lin W."/>
            <person name="Duan Y."/>
            <person name="Cao H."/>
            <person name="Xiong S."/>
            <person name="Wang X."/>
            <person name="Wei L."/>
            <person name="Li C."/>
            <person name="Ma Q."/>
            <person name="Ju M."/>
            <person name="Zhao R."/>
            <person name="Li G."/>
            <person name="Mu C."/>
            <person name="Tian Q."/>
            <person name="Mei H."/>
            <person name="Zhang T."/>
            <person name="Gao T."/>
            <person name="Zhang H."/>
        </authorList>
    </citation>
    <scope>NUCLEOTIDE SEQUENCE</scope>
    <source>
        <strain evidence="2">3651</strain>
    </source>
</reference>
<feature type="coiled-coil region" evidence="1">
    <location>
        <begin position="54"/>
        <end position="95"/>
    </location>
</feature>
<dbReference type="AlphaFoldDB" id="A0AAE1YEB4"/>
<dbReference type="Proteomes" id="UP001293254">
    <property type="component" value="Unassembled WGS sequence"/>
</dbReference>
<accession>A0AAE1YEB4</accession>
<evidence type="ECO:0000256" key="1">
    <source>
        <dbReference type="SAM" id="Coils"/>
    </source>
</evidence>
<dbReference type="EMBL" id="JACGWO010000004">
    <property type="protein sequence ID" value="KAK4428513.1"/>
    <property type="molecule type" value="Genomic_DNA"/>
</dbReference>
<comment type="caution">
    <text evidence="2">The sequence shown here is derived from an EMBL/GenBank/DDBJ whole genome shotgun (WGS) entry which is preliminary data.</text>
</comment>
<sequence length="213" mass="24130">MYKACLLLQEASLYHALLEMLGAHLNHQLAEVLHAMSLQCSYWRYDRDDLQAWIQSIKDVNESLKAEANGAKARQLDANELIKEVENDKAKLRNEPPMSNGRMSSESKVEALKARETKAFESGVARGKSEHMNSAENLEALKQARLGGAHAFMQSRSFEAAIVKRATNEGFVSFYKCLSQLKLLKALKEGIDPRSIIFFKDAELRDYPKRGRR</sequence>
<evidence type="ECO:0000313" key="3">
    <source>
        <dbReference type="Proteomes" id="UP001293254"/>
    </source>
</evidence>
<proteinExistence type="predicted"/>
<reference evidence="2" key="1">
    <citation type="submission" date="2020-06" db="EMBL/GenBank/DDBJ databases">
        <authorList>
            <person name="Li T."/>
            <person name="Hu X."/>
            <person name="Zhang T."/>
            <person name="Song X."/>
            <person name="Zhang H."/>
            <person name="Dai N."/>
            <person name="Sheng W."/>
            <person name="Hou X."/>
            <person name="Wei L."/>
        </authorList>
    </citation>
    <scope>NUCLEOTIDE SEQUENCE</scope>
    <source>
        <strain evidence="2">3651</strain>
        <tissue evidence="2">Leaf</tissue>
    </source>
</reference>